<dbReference type="Pfam" id="PF06743">
    <property type="entry name" value="FAST_1"/>
    <property type="match status" value="1"/>
</dbReference>
<keyword evidence="10" id="KW-1185">Reference proteome</keyword>
<protein>
    <recommendedName>
        <fullName evidence="5">FAST kinase domain-containing protein 4</fullName>
    </recommendedName>
    <alternativeName>
        <fullName evidence="7">Protein TBRG4</fullName>
    </alternativeName>
    <alternativeName>
        <fullName evidence="6">Transforming growth factor beta regulator 4</fullName>
    </alternativeName>
</protein>
<proteinExistence type="inferred from homology"/>
<evidence type="ECO:0000256" key="4">
    <source>
        <dbReference type="ARBA" id="ARBA00038281"/>
    </source>
</evidence>
<dbReference type="Proteomes" id="UP001460270">
    <property type="component" value="Unassembled WGS sequence"/>
</dbReference>
<dbReference type="SMART" id="SM00952">
    <property type="entry name" value="RAP"/>
    <property type="match status" value="1"/>
</dbReference>
<dbReference type="Pfam" id="PF08368">
    <property type="entry name" value="FAST_2"/>
    <property type="match status" value="1"/>
</dbReference>
<evidence type="ECO:0000313" key="10">
    <source>
        <dbReference type="Proteomes" id="UP001460270"/>
    </source>
</evidence>
<evidence type="ECO:0000256" key="1">
    <source>
        <dbReference type="ARBA" id="ARBA00004305"/>
    </source>
</evidence>
<dbReference type="PROSITE" id="PS51286">
    <property type="entry name" value="RAP"/>
    <property type="match status" value="1"/>
</dbReference>
<dbReference type="InterPro" id="IPR013584">
    <property type="entry name" value="RAP"/>
</dbReference>
<dbReference type="GO" id="GO:0000963">
    <property type="term" value="P:mitochondrial RNA processing"/>
    <property type="evidence" value="ECO:0007669"/>
    <property type="project" value="TreeGrafter"/>
</dbReference>
<dbReference type="InterPro" id="IPR010622">
    <property type="entry name" value="FAST_Leu-rich"/>
</dbReference>
<comment type="subcellular location">
    <subcellularLocation>
        <location evidence="1">Mitochondrion matrix</location>
    </subcellularLocation>
</comment>
<evidence type="ECO:0000256" key="5">
    <source>
        <dbReference type="ARBA" id="ARBA00040471"/>
    </source>
</evidence>
<dbReference type="GO" id="GO:0044528">
    <property type="term" value="P:regulation of mitochondrial mRNA stability"/>
    <property type="evidence" value="ECO:0007669"/>
    <property type="project" value="InterPro"/>
</dbReference>
<evidence type="ECO:0000256" key="7">
    <source>
        <dbReference type="ARBA" id="ARBA00043220"/>
    </source>
</evidence>
<dbReference type="GO" id="GO:0003723">
    <property type="term" value="F:RNA binding"/>
    <property type="evidence" value="ECO:0007669"/>
    <property type="project" value="TreeGrafter"/>
</dbReference>
<dbReference type="Pfam" id="PF08373">
    <property type="entry name" value="RAP"/>
    <property type="match status" value="1"/>
</dbReference>
<reference evidence="10" key="1">
    <citation type="submission" date="2024-04" db="EMBL/GenBank/DDBJ databases">
        <title>Salinicola lusitanus LLJ914,a marine bacterium isolated from the Okinawa Trough.</title>
        <authorList>
            <person name="Li J."/>
        </authorList>
    </citation>
    <scope>NUCLEOTIDE SEQUENCE [LARGE SCALE GENOMIC DNA]</scope>
</reference>
<dbReference type="AlphaFoldDB" id="A0AAW0N2W5"/>
<name>A0AAW0N2W5_9GOBI</name>
<sequence length="633" mass="71241">MSSRILVRCGRVLCLFSAQSPAITTRLLPTVAAEGHRSSLWTTTGSRLMCEARTLKEEDSAPILPTRTLLDDLVDKAVDPEDILKAWDENSGTGNQAASALKKWTHLVLKTKGKFKEQPPELLEDPRLKDILTTVSQQVSVVWNSTLVSSVQALWIINLPSTDPVLNSVQTEILWRIRRLTYKQLSHLIDWGAGRKGTHDVTIVNAALKQLELRWTEIADVKTISTLISKGERMSPTLLDRLEDKALEFAEAFSTEDIRKVCVSLAAQSRRSVPLLRALSYHLLQKSSSEFTTQLMLDMAFAYGKLNFHHTQVFQRMAAELMPKVPELSPFELIRLAKSFGFLKWLHLPLFEAFAENYTLNSEKYNVLQLSNLLMTFARLGFQPSKGDEFYAKVHSALENSLSRLEPFLQTDVAWSLCVLQQTKPQYLIPLLQEQHISTLTDSSPARRENYRLKLLHIAATLQLEHPGSFNTDISQSALDALPHQSPSSLSPIQTSLRETLHILVDGRAEALRVGVNTVFGWIVDGEIVVDSDNKPVNLMSFKAPHLSSGGGQDNLPDGAHRVAFLVWEFPNFCSKSKDLLGRFVMMKRHLQLAGFIIVEVPFYDWLLLKSDYQKLSYLKDKIGKAVAEDMAK</sequence>
<dbReference type="PANTHER" id="PTHR21228">
    <property type="entry name" value="FAST LEU-RICH DOMAIN-CONTAINING"/>
    <property type="match status" value="1"/>
</dbReference>
<accession>A0AAW0N2W5</accession>
<comment type="caution">
    <text evidence="9">The sequence shown here is derived from an EMBL/GenBank/DDBJ whole genome shotgun (WGS) entry which is preliminary data.</text>
</comment>
<dbReference type="CDD" id="cd23739">
    <property type="entry name" value="TBRG4-like_N"/>
    <property type="match status" value="1"/>
</dbReference>
<evidence type="ECO:0000256" key="2">
    <source>
        <dbReference type="ARBA" id="ARBA00022946"/>
    </source>
</evidence>
<feature type="domain" description="RAP" evidence="8">
    <location>
        <begin position="563"/>
        <end position="621"/>
    </location>
</feature>
<gene>
    <name evidence="9" type="ORF">WMY93_025993</name>
</gene>
<dbReference type="InterPro" id="IPR013579">
    <property type="entry name" value="FAST_2"/>
</dbReference>
<keyword evidence="2" id="KW-0809">Transit peptide</keyword>
<dbReference type="PANTHER" id="PTHR21228:SF59">
    <property type="entry name" value="FAST KINASE DOMAIN-CONTAINING PROTEIN 4"/>
    <property type="match status" value="1"/>
</dbReference>
<dbReference type="GO" id="GO:0005759">
    <property type="term" value="C:mitochondrial matrix"/>
    <property type="evidence" value="ECO:0007669"/>
    <property type="project" value="UniProtKB-SubCell"/>
</dbReference>
<keyword evidence="3" id="KW-0496">Mitochondrion</keyword>
<evidence type="ECO:0000313" key="9">
    <source>
        <dbReference type="EMBL" id="KAK7886372.1"/>
    </source>
</evidence>
<evidence type="ECO:0000259" key="8">
    <source>
        <dbReference type="PROSITE" id="PS51286"/>
    </source>
</evidence>
<evidence type="ECO:0000256" key="3">
    <source>
        <dbReference type="ARBA" id="ARBA00023128"/>
    </source>
</evidence>
<organism evidence="9 10">
    <name type="scientific">Mugilogobius chulae</name>
    <name type="common">yellowstripe goby</name>
    <dbReference type="NCBI Taxonomy" id="88201"/>
    <lineage>
        <taxon>Eukaryota</taxon>
        <taxon>Metazoa</taxon>
        <taxon>Chordata</taxon>
        <taxon>Craniata</taxon>
        <taxon>Vertebrata</taxon>
        <taxon>Euteleostomi</taxon>
        <taxon>Actinopterygii</taxon>
        <taxon>Neopterygii</taxon>
        <taxon>Teleostei</taxon>
        <taxon>Neoteleostei</taxon>
        <taxon>Acanthomorphata</taxon>
        <taxon>Gobiaria</taxon>
        <taxon>Gobiiformes</taxon>
        <taxon>Gobioidei</taxon>
        <taxon>Gobiidae</taxon>
        <taxon>Gobionellinae</taxon>
        <taxon>Mugilogobius</taxon>
    </lineage>
</organism>
<dbReference type="InterPro" id="IPR050870">
    <property type="entry name" value="FAST_kinase"/>
</dbReference>
<evidence type="ECO:0000256" key="6">
    <source>
        <dbReference type="ARBA" id="ARBA00042265"/>
    </source>
</evidence>
<dbReference type="EMBL" id="JBBPFD010000019">
    <property type="protein sequence ID" value="KAK7886372.1"/>
    <property type="molecule type" value="Genomic_DNA"/>
</dbReference>
<comment type="similarity">
    <text evidence="4">Belongs to the FAST kinase family.</text>
</comment>
<dbReference type="GO" id="GO:0035770">
    <property type="term" value="C:ribonucleoprotein granule"/>
    <property type="evidence" value="ECO:0007669"/>
    <property type="project" value="TreeGrafter"/>
</dbReference>